<dbReference type="InterPro" id="IPR029063">
    <property type="entry name" value="SAM-dependent_MTases_sf"/>
</dbReference>
<dbReference type="Gene3D" id="1.10.287.540">
    <property type="entry name" value="Helix hairpin bin"/>
    <property type="match status" value="1"/>
</dbReference>
<evidence type="ECO:0000313" key="1">
    <source>
        <dbReference type="EMBL" id="QLY81559.1"/>
    </source>
</evidence>
<evidence type="ECO:0008006" key="3">
    <source>
        <dbReference type="Google" id="ProtNLM"/>
    </source>
</evidence>
<accession>A0A7D6ZJC9</accession>
<dbReference type="InterPro" id="IPR024268">
    <property type="entry name" value="AviRa"/>
</dbReference>
<sequence>MNYRFAKENRDYTDYSSGRVFYNQKGSTAFPVRLASEIYQLCKSILINQGFNEPCVVYDPCCGGAYSLTSIGYLHGNEISEIYASDIDEVAIRLAQKNLNLLTRDGINERIKEINIMINEFDKISHLEALESAMKLKNIIEKREKEIEIKCFLNDITNNENSNNLDNINIVIADLPYGDITNWGCINNEDEAIRKLLDNISEIISSNSVISIITRNKIKIQHENFKKIERFLIGKRQITILQPLLH</sequence>
<dbReference type="Pfam" id="PF11599">
    <property type="entry name" value="AviRa"/>
    <property type="match status" value="1"/>
</dbReference>
<reference evidence="1 2" key="1">
    <citation type="submission" date="2020-07" db="EMBL/GenBank/DDBJ databases">
        <title>Electron transfer.</title>
        <authorList>
            <person name="Huang L."/>
            <person name="Liu X."/>
            <person name="Zhou S."/>
        </authorList>
    </citation>
    <scope>NUCLEOTIDE SEQUENCE [LARGE SCALE GENOMIC DNA]</scope>
    <source>
        <strain evidence="1 2">Lx1</strain>
    </source>
</reference>
<proteinExistence type="predicted"/>
<evidence type="ECO:0000313" key="2">
    <source>
        <dbReference type="Proteomes" id="UP000512286"/>
    </source>
</evidence>
<dbReference type="RefSeq" id="WP_181603130.1">
    <property type="nucleotide sequence ID" value="NZ_CP059378.1"/>
</dbReference>
<gene>
    <name evidence="1" type="ORF">HZF06_08255</name>
</gene>
<dbReference type="KEGG" id="cint:HZF06_08255"/>
<dbReference type="SUPFAM" id="SSF53335">
    <property type="entry name" value="S-adenosyl-L-methionine-dependent methyltransferases"/>
    <property type="match status" value="1"/>
</dbReference>
<organism evidence="1 2">
    <name type="scientific">Clostridium intestinale</name>
    <dbReference type="NCBI Taxonomy" id="36845"/>
    <lineage>
        <taxon>Bacteria</taxon>
        <taxon>Bacillati</taxon>
        <taxon>Bacillota</taxon>
        <taxon>Clostridia</taxon>
        <taxon>Eubacteriales</taxon>
        <taxon>Clostridiaceae</taxon>
        <taxon>Clostridium</taxon>
    </lineage>
</organism>
<name>A0A7D6ZJC9_9CLOT</name>
<dbReference type="EMBL" id="CP059378">
    <property type="protein sequence ID" value="QLY81559.1"/>
    <property type="molecule type" value="Genomic_DNA"/>
</dbReference>
<protein>
    <recommendedName>
        <fullName evidence="3">rRNA methyltransferase</fullName>
    </recommendedName>
</protein>
<dbReference type="Gene3D" id="3.40.50.150">
    <property type="entry name" value="Vaccinia Virus protein VP39"/>
    <property type="match status" value="1"/>
</dbReference>
<dbReference type="AlphaFoldDB" id="A0A7D6ZJC9"/>
<dbReference type="Proteomes" id="UP000512286">
    <property type="component" value="Chromosome"/>
</dbReference>